<dbReference type="GO" id="GO:0005886">
    <property type="term" value="C:plasma membrane"/>
    <property type="evidence" value="ECO:0007669"/>
    <property type="project" value="TreeGrafter"/>
</dbReference>
<dbReference type="PANTHER" id="PTHR41983:SF2">
    <property type="entry name" value="SHORT-CHAIN FATTY ACID TRANSPORTER-RELATED"/>
    <property type="match status" value="1"/>
</dbReference>
<evidence type="ECO:0000256" key="2">
    <source>
        <dbReference type="SAM" id="Phobius"/>
    </source>
</evidence>
<feature type="transmembrane region" description="Helical" evidence="2">
    <location>
        <begin position="48"/>
        <end position="66"/>
    </location>
</feature>
<feature type="transmembrane region" description="Helical" evidence="2">
    <location>
        <begin position="287"/>
        <end position="305"/>
    </location>
</feature>
<dbReference type="PANTHER" id="PTHR41983">
    <property type="entry name" value="SHORT-CHAIN FATTY ACID TRANSPORTER-RELATED"/>
    <property type="match status" value="1"/>
</dbReference>
<dbReference type="PRINTS" id="PR00173">
    <property type="entry name" value="EDTRNSPORT"/>
</dbReference>
<gene>
    <name evidence="3" type="ORF">FIV42_03405</name>
</gene>
<sequence length="483" mass="52081">MPRQDREHRDAGQSDHRRPREHARRRRVIQAFGDKLSELSERYVPEPFVLAVLLTVLTLVLAAVFGEAVAELSFPERLEALADGWFGAFYGTGLMKFALQMVIVLVTGHALALSKPVRSAIERFAGVAKTPGAAVVVVSLVACAASLIQWGLGAIAGAFMAREMGRAFAKRGQPVHYPLLGAAGYAGFLVWHGGFSGSAPLKVAEEGHFLADAVGVIPISETLLGTLNITVIGTLLVLIPLLFWRLMPRDADKMVQYPLDSFEEADAESTDLPPPKTAVEVLERTRLLNLVIGGLLVGVLVYYFAEKGIGGWNLDSINLLFLTLGILLHPSPSSYVNAIVDGVKGAAGIILQFPFYFGILGLLEASGLIEQIAQFFVDISNADTFPIFTFLSAGIVNFFVPSGGGQWAVQGPVIMQAVDTLGVPPQQAIMALAYGDAWTNMLQPFWALPLLGIMGLRAKDIIGYTGFVMLVTGPVMMLLLYLF</sequence>
<keyword evidence="4" id="KW-1185">Reference proteome</keyword>
<reference evidence="3 4" key="1">
    <citation type="submission" date="2019-06" db="EMBL/GenBank/DDBJ databases">
        <title>Persicimonas caeni gen. nov., sp. nov., a predatory bacterium isolated from solar saltern.</title>
        <authorList>
            <person name="Wang S."/>
        </authorList>
    </citation>
    <scope>NUCLEOTIDE SEQUENCE [LARGE SCALE GENOMIC DNA]</scope>
    <source>
        <strain evidence="3 4">YN101</strain>
    </source>
</reference>
<protein>
    <submittedName>
        <fullName evidence="3">Short-chain fatty acid transporter</fullName>
    </submittedName>
</protein>
<feature type="transmembrane region" description="Helical" evidence="2">
    <location>
        <begin position="461"/>
        <end position="482"/>
    </location>
</feature>
<feature type="transmembrane region" description="Helical" evidence="2">
    <location>
        <begin position="223"/>
        <end position="244"/>
    </location>
</feature>
<dbReference type="Proteomes" id="UP000315995">
    <property type="component" value="Chromosome"/>
</dbReference>
<name>A0A4Y6PND8_PERCE</name>
<keyword evidence="2" id="KW-0812">Transmembrane</keyword>
<feature type="region of interest" description="Disordered" evidence="1">
    <location>
        <begin position="1"/>
        <end position="25"/>
    </location>
</feature>
<feature type="compositionally biased region" description="Basic and acidic residues" evidence="1">
    <location>
        <begin position="1"/>
        <end position="18"/>
    </location>
</feature>
<dbReference type="OrthoDB" id="9342495at2"/>
<keyword evidence="2" id="KW-1133">Transmembrane helix</keyword>
<organism evidence="3 4">
    <name type="scientific">Persicimonas caeni</name>
    <dbReference type="NCBI Taxonomy" id="2292766"/>
    <lineage>
        <taxon>Bacteria</taxon>
        <taxon>Deltaproteobacteria</taxon>
        <taxon>Bradymonadales</taxon>
        <taxon>Bradymonadaceae</taxon>
        <taxon>Persicimonas</taxon>
    </lineage>
</organism>
<proteinExistence type="predicted"/>
<feature type="transmembrane region" description="Helical" evidence="2">
    <location>
        <begin position="87"/>
        <end position="112"/>
    </location>
</feature>
<dbReference type="InterPro" id="IPR006160">
    <property type="entry name" value="SCFA_transpt_AtoE"/>
</dbReference>
<accession>A0A5B8Y5I6</accession>
<evidence type="ECO:0000313" key="4">
    <source>
        <dbReference type="Proteomes" id="UP000315995"/>
    </source>
</evidence>
<dbReference type="Pfam" id="PF02667">
    <property type="entry name" value="SCFA_trans"/>
    <property type="match status" value="1"/>
</dbReference>
<feature type="transmembrane region" description="Helical" evidence="2">
    <location>
        <begin position="132"/>
        <end position="156"/>
    </location>
</feature>
<dbReference type="EMBL" id="CP041186">
    <property type="protein sequence ID" value="QDG49818.1"/>
    <property type="molecule type" value="Genomic_DNA"/>
</dbReference>
<evidence type="ECO:0000313" key="3">
    <source>
        <dbReference type="EMBL" id="QDG49818.1"/>
    </source>
</evidence>
<accession>A0A4Y6PND8</accession>
<dbReference type="AlphaFoldDB" id="A0A4Y6PND8"/>
<keyword evidence="2" id="KW-0472">Membrane</keyword>
<evidence type="ECO:0000256" key="1">
    <source>
        <dbReference type="SAM" id="MobiDB-lite"/>
    </source>
</evidence>